<evidence type="ECO:0000259" key="1">
    <source>
        <dbReference type="PROSITE" id="PS51228"/>
    </source>
</evidence>
<protein>
    <recommendedName>
        <fullName evidence="1">ACB domain-containing protein</fullName>
    </recommendedName>
</protein>
<name>A0ABU4WBW3_9FUSO</name>
<dbReference type="InterPro" id="IPR000582">
    <property type="entry name" value="Acyl-CoA-binding_protein"/>
</dbReference>
<accession>A0ABU4WBW3</accession>
<dbReference type="EMBL" id="JAVIKH010000018">
    <property type="protein sequence ID" value="MDX8337006.1"/>
    <property type="molecule type" value="Genomic_DNA"/>
</dbReference>
<comment type="caution">
    <text evidence="2">The sequence shown here is derived from an EMBL/GenBank/DDBJ whole genome shotgun (WGS) entry which is preliminary data.</text>
</comment>
<dbReference type="PROSITE" id="PS51228">
    <property type="entry name" value="ACB_2"/>
    <property type="match status" value="1"/>
</dbReference>
<sequence length="554" mass="64793">MVDYIEKIKKLCPELDEIGIGAVNKYISDQELNEIEESFLFNLRKINIEQQKEKISQIDIEAIDTYISFFSLANIGKYEYSILEKNLQIFENIKNIYFLATPQSIEKCKAEISKMKILSNDINIEVIDINPNDYEGVYTLLLKEITNNDIENKNILIDNTLGPKMVGYSLYKFSIDQGTKLITWQSQNIKDSTKRVPGSDTLNYIEFPQLKNSIIINKINKFLESYKFQEAAELASSINNIEEADIFQKLGDLFSIDSLTSYDSFLSSIENFIDSINSTKYRKSLKTKLSPFIKELKNFLESDDKKIKYINFLSLLFDYFREKFDDNPIFKIIVCDILKSNNVLNKKELDNFLILINASSFEDHIKINKSLDTFTAFMVITYKALPTILPLKLENFYDHILYTLPKTISLRGSTLYIDKPGIEIDLIKEYKLRENRYPKSFNLKDFSYKKTNKKIFTTLFNKINGELSDDEFKDLIDFENVENTTGQQDLLIFRLNNFVNDFNLFISHVIEENYPTKSILLKNKSFIIFKKTNSKDKENRSINKYILKINSFYM</sequence>
<keyword evidence="3" id="KW-1185">Reference proteome</keyword>
<reference evidence="3" key="1">
    <citation type="submission" date="2023-07" db="EMBL/GenBank/DDBJ databases">
        <authorList>
            <person name="Colorado M.A."/>
            <person name="Villamil L.M."/>
            <person name="Melo J.F."/>
            <person name="Rodriguez J.A."/>
            <person name="Ruiz R.Y."/>
        </authorList>
    </citation>
    <scope>NUCLEOTIDE SEQUENCE [LARGE SCALE GENOMIC DNA]</scope>
    <source>
        <strain evidence="3">C33</strain>
    </source>
</reference>
<evidence type="ECO:0000313" key="2">
    <source>
        <dbReference type="EMBL" id="MDX8337006.1"/>
    </source>
</evidence>
<organism evidence="2 3">
    <name type="scientific">Candidatus Cetobacterium colombiensis</name>
    <dbReference type="NCBI Taxonomy" id="3073100"/>
    <lineage>
        <taxon>Bacteria</taxon>
        <taxon>Fusobacteriati</taxon>
        <taxon>Fusobacteriota</taxon>
        <taxon>Fusobacteriia</taxon>
        <taxon>Fusobacteriales</taxon>
        <taxon>Fusobacteriaceae</taxon>
        <taxon>Cetobacterium</taxon>
    </lineage>
</organism>
<gene>
    <name evidence="2" type="ORF">RFV38_10940</name>
</gene>
<proteinExistence type="predicted"/>
<evidence type="ECO:0000313" key="3">
    <source>
        <dbReference type="Proteomes" id="UP001279681"/>
    </source>
</evidence>
<dbReference type="RefSeq" id="WP_320314360.1">
    <property type="nucleotide sequence ID" value="NZ_JAVIKH010000018.1"/>
</dbReference>
<feature type="domain" description="ACB" evidence="1">
    <location>
        <begin position="1"/>
        <end position="17"/>
    </location>
</feature>
<dbReference type="Proteomes" id="UP001279681">
    <property type="component" value="Unassembled WGS sequence"/>
</dbReference>